<name>A0A8H6VXI8_MYCCL</name>
<feature type="compositionally biased region" description="Low complexity" evidence="6">
    <location>
        <begin position="9"/>
        <end position="22"/>
    </location>
</feature>
<gene>
    <name evidence="8" type="ORF">HMN09_01178200</name>
</gene>
<dbReference type="InterPro" id="IPR001138">
    <property type="entry name" value="Zn2Cys6_DnaBD"/>
</dbReference>
<keyword evidence="5" id="KW-0539">Nucleus</keyword>
<evidence type="ECO:0000313" key="9">
    <source>
        <dbReference type="Proteomes" id="UP000613580"/>
    </source>
</evidence>
<dbReference type="InterPro" id="IPR036864">
    <property type="entry name" value="Zn2-C6_fun-type_DNA-bd_sf"/>
</dbReference>
<organism evidence="8 9">
    <name type="scientific">Mycena chlorophos</name>
    <name type="common">Agaric fungus</name>
    <name type="synonym">Agaricus chlorophos</name>
    <dbReference type="NCBI Taxonomy" id="658473"/>
    <lineage>
        <taxon>Eukaryota</taxon>
        <taxon>Fungi</taxon>
        <taxon>Dikarya</taxon>
        <taxon>Basidiomycota</taxon>
        <taxon>Agaricomycotina</taxon>
        <taxon>Agaricomycetes</taxon>
        <taxon>Agaricomycetidae</taxon>
        <taxon>Agaricales</taxon>
        <taxon>Marasmiineae</taxon>
        <taxon>Mycenaceae</taxon>
        <taxon>Mycena</taxon>
    </lineage>
</organism>
<dbReference type="SUPFAM" id="SSF57701">
    <property type="entry name" value="Zn2/Cys6 DNA-binding domain"/>
    <property type="match status" value="1"/>
</dbReference>
<reference evidence="8" key="1">
    <citation type="submission" date="2020-05" db="EMBL/GenBank/DDBJ databases">
        <title>Mycena genomes resolve the evolution of fungal bioluminescence.</title>
        <authorList>
            <person name="Tsai I.J."/>
        </authorList>
    </citation>
    <scope>NUCLEOTIDE SEQUENCE</scope>
    <source>
        <strain evidence="8">110903Hualien_Pintung</strain>
    </source>
</reference>
<evidence type="ECO:0000256" key="5">
    <source>
        <dbReference type="ARBA" id="ARBA00023242"/>
    </source>
</evidence>
<keyword evidence="9" id="KW-1185">Reference proteome</keyword>
<evidence type="ECO:0000259" key="7">
    <source>
        <dbReference type="PROSITE" id="PS50048"/>
    </source>
</evidence>
<evidence type="ECO:0000256" key="4">
    <source>
        <dbReference type="ARBA" id="ARBA00023163"/>
    </source>
</evidence>
<feature type="compositionally biased region" description="Low complexity" evidence="6">
    <location>
        <begin position="144"/>
        <end position="158"/>
    </location>
</feature>
<evidence type="ECO:0000256" key="6">
    <source>
        <dbReference type="SAM" id="MobiDB-lite"/>
    </source>
</evidence>
<dbReference type="Gene3D" id="4.10.240.10">
    <property type="entry name" value="Zn(2)-C6 fungal-type DNA-binding domain"/>
    <property type="match status" value="1"/>
</dbReference>
<dbReference type="OrthoDB" id="2309723at2759"/>
<dbReference type="InterPro" id="IPR050815">
    <property type="entry name" value="TF_fung"/>
</dbReference>
<feature type="region of interest" description="Disordered" evidence="6">
    <location>
        <begin position="1"/>
        <end position="24"/>
    </location>
</feature>
<dbReference type="Pfam" id="PF00172">
    <property type="entry name" value="Zn_clus"/>
    <property type="match status" value="1"/>
</dbReference>
<dbReference type="GO" id="GO:0008270">
    <property type="term" value="F:zinc ion binding"/>
    <property type="evidence" value="ECO:0007669"/>
    <property type="project" value="InterPro"/>
</dbReference>
<evidence type="ECO:0000256" key="1">
    <source>
        <dbReference type="ARBA" id="ARBA00004123"/>
    </source>
</evidence>
<protein>
    <submittedName>
        <fullName evidence="8">Zn(2)-Cys(6) binuclear cluster domain-containing protein</fullName>
    </submittedName>
</protein>
<dbReference type="AlphaFoldDB" id="A0A8H6VXI8"/>
<evidence type="ECO:0000256" key="2">
    <source>
        <dbReference type="ARBA" id="ARBA00022723"/>
    </source>
</evidence>
<comment type="subcellular location">
    <subcellularLocation>
        <location evidence="1">Nucleus</location>
    </subcellularLocation>
</comment>
<keyword evidence="3" id="KW-0805">Transcription regulation</keyword>
<evidence type="ECO:0000256" key="3">
    <source>
        <dbReference type="ARBA" id="ARBA00023015"/>
    </source>
</evidence>
<accession>A0A8H6VXI8</accession>
<feature type="domain" description="Zn(2)-C6 fungal-type" evidence="7">
    <location>
        <begin position="32"/>
        <end position="65"/>
    </location>
</feature>
<feature type="region of interest" description="Disordered" evidence="6">
    <location>
        <begin position="125"/>
        <end position="163"/>
    </location>
</feature>
<keyword evidence="2" id="KW-0479">Metal-binding</keyword>
<sequence>MPSTHRHTTSTATAASSGNGHSFRNNLPRGKACMTCRRRKIKCDGRKPACGQCRRTPGTADDCEYPIEGRSRTQQLEETIKRLHERIGELEAAAEGGMVLHEPYSDQDEPVITLRMDSPLSYHEDSWMGAGTRKGKSRSHSPTSRVASPHSATSSSSTKVDDPLPEVTIPLVDTFLTTFSRVGFGFFLSPSTFRRCALYPSQHPHRPSPALFYAVLTWASHLTNLASHSPSSLIPSSNPEVFLRRTLHHLPSDITTGLTSPRVLLHAIQAEVLLALYYLTLGHPVEGTYHSSAAVSLALSAGLHRLGSSPLASGSGAMPFDLTIDPDATAPQPTYDERVAGFWTVLALANYWSVVHSPGPAAGATALAGADVDTPWPREITDPPPPPATQSYLQTPQDWIPVSAEWSSSNDDFGEEVYGVGAYDDGSSGDSVGLGLGVGMGMGLHEPSSMVQYPLPPSASQYGNVTAGGFPIPATSPTPAGSVGSPISCFLNGSDIDIDNAVGAGGIGATAAGRGVGSSTGAGTVSPLALLAKASILLERAARGCDGDVQQFDSLIERFISTLPPLDGASWPIYITHILARGAMLRLHRAHTASSPYAAFPMSHAHLQQDPSLALSRRKALDTSRIAIVIAQHLRPLGLLPEPSVNVAAVFPVVSALGSMAIETLLEEYALSMRYGGGEEHQSLLTDARVLLGVMRVGARDSPLAEHCANRSQAQYDSLAGL</sequence>
<dbReference type="GO" id="GO:0005634">
    <property type="term" value="C:nucleus"/>
    <property type="evidence" value="ECO:0007669"/>
    <property type="project" value="UniProtKB-SubCell"/>
</dbReference>
<dbReference type="PANTHER" id="PTHR47338">
    <property type="entry name" value="ZN(II)2CYS6 TRANSCRIPTION FACTOR (EUROFUNG)-RELATED"/>
    <property type="match status" value="1"/>
</dbReference>
<keyword evidence="4" id="KW-0804">Transcription</keyword>
<comment type="caution">
    <text evidence="8">The sequence shown here is derived from an EMBL/GenBank/DDBJ whole genome shotgun (WGS) entry which is preliminary data.</text>
</comment>
<dbReference type="SMART" id="SM00066">
    <property type="entry name" value="GAL4"/>
    <property type="match status" value="1"/>
</dbReference>
<dbReference type="PANTHER" id="PTHR47338:SF29">
    <property type="entry name" value="ZN(2)-C6 FUNGAL-TYPE DOMAIN-CONTAINING PROTEIN"/>
    <property type="match status" value="1"/>
</dbReference>
<dbReference type="PROSITE" id="PS50048">
    <property type="entry name" value="ZN2_CY6_FUNGAL_2"/>
    <property type="match status" value="1"/>
</dbReference>
<dbReference type="CDD" id="cd12148">
    <property type="entry name" value="fungal_TF_MHR"/>
    <property type="match status" value="1"/>
</dbReference>
<dbReference type="EMBL" id="JACAZE010000020">
    <property type="protein sequence ID" value="KAF7293823.1"/>
    <property type="molecule type" value="Genomic_DNA"/>
</dbReference>
<evidence type="ECO:0000313" key="8">
    <source>
        <dbReference type="EMBL" id="KAF7293823.1"/>
    </source>
</evidence>
<dbReference type="Proteomes" id="UP000613580">
    <property type="component" value="Unassembled WGS sequence"/>
</dbReference>
<dbReference type="CDD" id="cd00067">
    <property type="entry name" value="GAL4"/>
    <property type="match status" value="1"/>
</dbReference>
<proteinExistence type="predicted"/>
<dbReference type="GO" id="GO:0000981">
    <property type="term" value="F:DNA-binding transcription factor activity, RNA polymerase II-specific"/>
    <property type="evidence" value="ECO:0007669"/>
    <property type="project" value="InterPro"/>
</dbReference>